<comment type="caution">
    <text evidence="1">The sequence shown here is derived from an EMBL/GenBank/DDBJ whole genome shotgun (WGS) entry which is preliminary data.</text>
</comment>
<keyword evidence="2" id="KW-1185">Reference proteome</keyword>
<dbReference type="AlphaFoldDB" id="A0A1R2C1J7"/>
<accession>A0A1R2C1J7</accession>
<gene>
    <name evidence="1" type="ORF">SteCoe_16324</name>
</gene>
<reference evidence="1 2" key="1">
    <citation type="submission" date="2016-11" db="EMBL/GenBank/DDBJ databases">
        <title>The macronuclear genome of Stentor coeruleus: a giant cell with tiny introns.</title>
        <authorList>
            <person name="Slabodnick M."/>
            <person name="Ruby J.G."/>
            <person name="Reiff S.B."/>
            <person name="Swart E.C."/>
            <person name="Gosai S."/>
            <person name="Prabakaran S."/>
            <person name="Witkowska E."/>
            <person name="Larue G.E."/>
            <person name="Fisher S."/>
            <person name="Freeman R.M."/>
            <person name="Gunawardena J."/>
            <person name="Chu W."/>
            <person name="Stover N.A."/>
            <person name="Gregory B.D."/>
            <person name="Nowacki M."/>
            <person name="Derisi J."/>
            <person name="Roy S.W."/>
            <person name="Marshall W.F."/>
            <person name="Sood P."/>
        </authorList>
    </citation>
    <scope>NUCLEOTIDE SEQUENCE [LARGE SCALE GENOMIC DNA]</scope>
    <source>
        <strain evidence="1">WM001</strain>
    </source>
</reference>
<organism evidence="1 2">
    <name type="scientific">Stentor coeruleus</name>
    <dbReference type="NCBI Taxonomy" id="5963"/>
    <lineage>
        <taxon>Eukaryota</taxon>
        <taxon>Sar</taxon>
        <taxon>Alveolata</taxon>
        <taxon>Ciliophora</taxon>
        <taxon>Postciliodesmatophora</taxon>
        <taxon>Heterotrichea</taxon>
        <taxon>Heterotrichida</taxon>
        <taxon>Stentoridae</taxon>
        <taxon>Stentor</taxon>
    </lineage>
</organism>
<evidence type="ECO:0000313" key="2">
    <source>
        <dbReference type="Proteomes" id="UP000187209"/>
    </source>
</evidence>
<evidence type="ECO:0000313" key="1">
    <source>
        <dbReference type="EMBL" id="OMJ82856.1"/>
    </source>
</evidence>
<protein>
    <submittedName>
        <fullName evidence="1">Uncharacterized protein</fullName>
    </submittedName>
</protein>
<name>A0A1R2C1J7_9CILI</name>
<dbReference type="Proteomes" id="UP000187209">
    <property type="component" value="Unassembled WGS sequence"/>
</dbReference>
<proteinExistence type="predicted"/>
<sequence length="354" mass="41642">MELNSSQLIGNIENIKSILSEPGYQILSNYFSTYRKIQPCNQNLLSALAVEIFDLSTIYNIKEIIIYMNYFRNIHDSQYSTEDKTSIIDILIRVYMNIISEETLEKKIHSLNMIYLSHLNYLVLLLRECAIYSAITLYNIEKYSEYRKNIPFDVLFLKLYNKSSELNFEDLDMFFYAFSLNVHLINPITFDICEYNPEGKYSIFFLDLPQGYYPLHTLDMYSIIFTSYTQNIHHVIPYKKTFLVSDFEKIEQKCKIEYEKKIKACKDFVFIVNNGLQNVTIDNVGRVLQIEQDLKNVLLGFYCQYCKKIEECYLLSCGHYFCGNEISYIAYGDKLCIICCNDVSKDIDAIYGRN</sequence>
<dbReference type="EMBL" id="MPUH01000324">
    <property type="protein sequence ID" value="OMJ82856.1"/>
    <property type="molecule type" value="Genomic_DNA"/>
</dbReference>